<comment type="catalytic activity">
    <reaction evidence="1">
        <text>ATP + protein L-histidine = ADP + protein N-phospho-L-histidine.</text>
        <dbReference type="EC" id="2.7.13.3"/>
    </reaction>
</comment>
<dbReference type="InterPro" id="IPR003661">
    <property type="entry name" value="HisK_dim/P_dom"/>
</dbReference>
<dbReference type="CDD" id="cd00075">
    <property type="entry name" value="HATPase"/>
    <property type="match status" value="1"/>
</dbReference>
<dbReference type="InterPro" id="IPR000700">
    <property type="entry name" value="PAS-assoc_C"/>
</dbReference>
<dbReference type="NCBIfam" id="TIGR00229">
    <property type="entry name" value="sensory_box"/>
    <property type="match status" value="1"/>
</dbReference>
<name>A0A5D5ATF0_9EURY</name>
<dbReference type="Gene3D" id="3.30.450.20">
    <property type="entry name" value="PAS domain"/>
    <property type="match status" value="1"/>
</dbReference>
<evidence type="ECO:0000256" key="1">
    <source>
        <dbReference type="ARBA" id="ARBA00000085"/>
    </source>
</evidence>
<dbReference type="SMART" id="SM00388">
    <property type="entry name" value="HisKA"/>
    <property type="match status" value="1"/>
</dbReference>
<dbReference type="InterPro" id="IPR050736">
    <property type="entry name" value="Sensor_HK_Regulatory"/>
</dbReference>
<dbReference type="PRINTS" id="PR00344">
    <property type="entry name" value="BCTRLSENSOR"/>
</dbReference>
<evidence type="ECO:0000313" key="11">
    <source>
        <dbReference type="Proteomes" id="UP000324104"/>
    </source>
</evidence>
<dbReference type="Pfam" id="PF00512">
    <property type="entry name" value="HisKA"/>
    <property type="match status" value="1"/>
</dbReference>
<evidence type="ECO:0000256" key="5">
    <source>
        <dbReference type="ARBA" id="ARBA00022777"/>
    </source>
</evidence>
<dbReference type="CDD" id="cd00130">
    <property type="entry name" value="PAS"/>
    <property type="match status" value="1"/>
</dbReference>
<keyword evidence="4" id="KW-0808">Transferase</keyword>
<evidence type="ECO:0000256" key="6">
    <source>
        <dbReference type="ARBA" id="ARBA00023012"/>
    </source>
</evidence>
<gene>
    <name evidence="10" type="ORF">FYC77_07140</name>
</gene>
<dbReference type="GO" id="GO:0000155">
    <property type="term" value="F:phosphorelay sensor kinase activity"/>
    <property type="evidence" value="ECO:0007669"/>
    <property type="project" value="InterPro"/>
</dbReference>
<dbReference type="PANTHER" id="PTHR43711:SF1">
    <property type="entry name" value="HISTIDINE KINASE 1"/>
    <property type="match status" value="1"/>
</dbReference>
<dbReference type="CDD" id="cd00082">
    <property type="entry name" value="HisKA"/>
    <property type="match status" value="1"/>
</dbReference>
<sequence>MGSERREETLRELNQFREAIIQSANVWINTLDEEGNVTLWNRAAEEISGYPAADVVGDDDIWTRLYPDDDYREEILRSVEEILQGEKAVESFETTIETRDGAERIISWNSHAIVDSEGERQGSVAVGRDVTERRERERQLRRQNERLNEFSNIVSHDLRNPLTIAQGYLGLARTECDSDHLEDVDIALTRIDQIVNQTLALARHGRTIDKKESTDLAQLAEHCWETVDTARGELVIDDLPRTNADPRAVRHLFENLFRNTIEHGGDDVTVRVGPCEDGFYVEDDGVGLPADLADEIFEPVASGGGDSAGLGLAIVKRIVEAHGWRIRATESTSGGARFEIAGIDPIE</sequence>
<dbReference type="InterPro" id="IPR036890">
    <property type="entry name" value="HATPase_C_sf"/>
</dbReference>
<evidence type="ECO:0000259" key="8">
    <source>
        <dbReference type="PROSITE" id="PS50112"/>
    </source>
</evidence>
<dbReference type="SMART" id="SM00091">
    <property type="entry name" value="PAS"/>
    <property type="match status" value="1"/>
</dbReference>
<evidence type="ECO:0000259" key="7">
    <source>
        <dbReference type="PROSITE" id="PS50109"/>
    </source>
</evidence>
<dbReference type="InterPro" id="IPR035965">
    <property type="entry name" value="PAS-like_dom_sf"/>
</dbReference>
<dbReference type="AlphaFoldDB" id="A0A5D5ATF0"/>
<dbReference type="GO" id="GO:0006355">
    <property type="term" value="P:regulation of DNA-templated transcription"/>
    <property type="evidence" value="ECO:0007669"/>
    <property type="project" value="InterPro"/>
</dbReference>
<accession>A0A5D5ATF0</accession>
<evidence type="ECO:0000256" key="4">
    <source>
        <dbReference type="ARBA" id="ARBA00022679"/>
    </source>
</evidence>
<feature type="domain" description="Histidine kinase" evidence="7">
    <location>
        <begin position="153"/>
        <end position="340"/>
    </location>
</feature>
<dbReference type="SMART" id="SM00387">
    <property type="entry name" value="HATPase_c"/>
    <property type="match status" value="1"/>
</dbReference>
<dbReference type="InterPro" id="IPR013767">
    <property type="entry name" value="PAS_fold"/>
</dbReference>
<dbReference type="InterPro" id="IPR003594">
    <property type="entry name" value="HATPase_dom"/>
</dbReference>
<evidence type="ECO:0000259" key="9">
    <source>
        <dbReference type="PROSITE" id="PS50113"/>
    </source>
</evidence>
<reference evidence="10 11" key="1">
    <citation type="submission" date="2019-08" db="EMBL/GenBank/DDBJ databases">
        <title>Archaea genome.</title>
        <authorList>
            <person name="Kajale S."/>
            <person name="Shouche Y."/>
            <person name="Deshpande N."/>
            <person name="Sharma A."/>
        </authorList>
    </citation>
    <scope>NUCLEOTIDE SEQUENCE [LARGE SCALE GENOMIC DNA]</scope>
    <source>
        <strain evidence="10 11">ESP3B_9</strain>
    </source>
</reference>
<dbReference type="PROSITE" id="PS50109">
    <property type="entry name" value="HIS_KIN"/>
    <property type="match status" value="1"/>
</dbReference>
<keyword evidence="6" id="KW-0902">Two-component regulatory system</keyword>
<dbReference type="Gene3D" id="1.10.287.130">
    <property type="match status" value="1"/>
</dbReference>
<dbReference type="Pfam" id="PF00989">
    <property type="entry name" value="PAS"/>
    <property type="match status" value="1"/>
</dbReference>
<feature type="domain" description="PAS" evidence="8">
    <location>
        <begin position="20"/>
        <end position="86"/>
    </location>
</feature>
<keyword evidence="5" id="KW-0418">Kinase</keyword>
<dbReference type="SUPFAM" id="SSF55874">
    <property type="entry name" value="ATPase domain of HSP90 chaperone/DNA topoisomerase II/histidine kinase"/>
    <property type="match status" value="1"/>
</dbReference>
<dbReference type="SUPFAM" id="SSF47384">
    <property type="entry name" value="Homodimeric domain of signal transducing histidine kinase"/>
    <property type="match status" value="1"/>
</dbReference>
<dbReference type="EMBL" id="VTAW01000006">
    <property type="protein sequence ID" value="TYT62800.1"/>
    <property type="molecule type" value="Genomic_DNA"/>
</dbReference>
<evidence type="ECO:0000256" key="3">
    <source>
        <dbReference type="ARBA" id="ARBA00022553"/>
    </source>
</evidence>
<dbReference type="SUPFAM" id="SSF55785">
    <property type="entry name" value="PYP-like sensor domain (PAS domain)"/>
    <property type="match status" value="1"/>
</dbReference>
<dbReference type="Proteomes" id="UP000324104">
    <property type="component" value="Unassembled WGS sequence"/>
</dbReference>
<dbReference type="PANTHER" id="PTHR43711">
    <property type="entry name" value="TWO-COMPONENT HISTIDINE KINASE"/>
    <property type="match status" value="1"/>
</dbReference>
<dbReference type="InterPro" id="IPR036097">
    <property type="entry name" value="HisK_dim/P_sf"/>
</dbReference>
<dbReference type="PROSITE" id="PS50112">
    <property type="entry name" value="PAS"/>
    <property type="match status" value="1"/>
</dbReference>
<organism evidence="10 11">
    <name type="scientific">Natrialba swarupiae</name>
    <dbReference type="NCBI Taxonomy" id="2448032"/>
    <lineage>
        <taxon>Archaea</taxon>
        <taxon>Methanobacteriati</taxon>
        <taxon>Methanobacteriota</taxon>
        <taxon>Stenosarchaea group</taxon>
        <taxon>Halobacteria</taxon>
        <taxon>Halobacteriales</taxon>
        <taxon>Natrialbaceae</taxon>
        <taxon>Natrialba</taxon>
    </lineage>
</organism>
<dbReference type="PROSITE" id="PS50113">
    <property type="entry name" value="PAC"/>
    <property type="match status" value="1"/>
</dbReference>
<dbReference type="Gene3D" id="3.30.565.10">
    <property type="entry name" value="Histidine kinase-like ATPase, C-terminal domain"/>
    <property type="match status" value="1"/>
</dbReference>
<evidence type="ECO:0000313" key="10">
    <source>
        <dbReference type="EMBL" id="TYT62800.1"/>
    </source>
</evidence>
<dbReference type="RefSeq" id="WP_149080815.1">
    <property type="nucleotide sequence ID" value="NZ_VTAW01000006.1"/>
</dbReference>
<comment type="caution">
    <text evidence="10">The sequence shown here is derived from an EMBL/GenBank/DDBJ whole genome shotgun (WGS) entry which is preliminary data.</text>
</comment>
<dbReference type="InterPro" id="IPR000014">
    <property type="entry name" value="PAS"/>
</dbReference>
<keyword evidence="11" id="KW-1185">Reference proteome</keyword>
<dbReference type="InterPro" id="IPR001610">
    <property type="entry name" value="PAC"/>
</dbReference>
<dbReference type="SMART" id="SM00086">
    <property type="entry name" value="PAC"/>
    <property type="match status" value="1"/>
</dbReference>
<evidence type="ECO:0000256" key="2">
    <source>
        <dbReference type="ARBA" id="ARBA00012438"/>
    </source>
</evidence>
<feature type="domain" description="PAC" evidence="9">
    <location>
        <begin position="90"/>
        <end position="142"/>
    </location>
</feature>
<dbReference type="InterPro" id="IPR004358">
    <property type="entry name" value="Sig_transdc_His_kin-like_C"/>
</dbReference>
<dbReference type="Pfam" id="PF02518">
    <property type="entry name" value="HATPase_c"/>
    <property type="match status" value="1"/>
</dbReference>
<keyword evidence="3" id="KW-0597">Phosphoprotein</keyword>
<dbReference type="InterPro" id="IPR005467">
    <property type="entry name" value="His_kinase_dom"/>
</dbReference>
<dbReference type="EC" id="2.7.13.3" evidence="2"/>
<proteinExistence type="predicted"/>
<protein>
    <recommendedName>
        <fullName evidence="2">histidine kinase</fullName>
        <ecNumber evidence="2">2.7.13.3</ecNumber>
    </recommendedName>
</protein>